<dbReference type="InterPro" id="IPR041698">
    <property type="entry name" value="Methyltransf_25"/>
</dbReference>
<dbReference type="SUPFAM" id="SSF53335">
    <property type="entry name" value="S-adenosyl-L-methionine-dependent methyltransferases"/>
    <property type="match status" value="1"/>
</dbReference>
<evidence type="ECO:0000313" key="2">
    <source>
        <dbReference type="EMBL" id="EGJ50994.1"/>
    </source>
</evidence>
<feature type="domain" description="Methyltransferase" evidence="1">
    <location>
        <begin position="52"/>
        <end position="142"/>
    </location>
</feature>
<keyword evidence="3" id="KW-1185">Reference proteome</keyword>
<gene>
    <name evidence="2" type="ORF">Desaf_2677</name>
</gene>
<keyword evidence="2" id="KW-0808">Transferase</keyword>
<dbReference type="KEGG" id="daf:Desaf_2677"/>
<dbReference type="PANTHER" id="PTHR43591:SF110">
    <property type="entry name" value="RHODANESE DOMAIN-CONTAINING PROTEIN"/>
    <property type="match status" value="1"/>
</dbReference>
<dbReference type="Proteomes" id="UP000007844">
    <property type="component" value="Chromosome"/>
</dbReference>
<accession>F3Z0I4</accession>
<dbReference type="STRING" id="690850.Desaf_2677"/>
<proteinExistence type="predicted"/>
<sequence>MIMGQSLSKIEKVYDTVAKEYAETFFYEHEKKPKDQDILCRFSQEIGNRRPVWDFGCGPGHTASYLTKLGLQTSGLDLSEKILEQARAIHPAMHFRRGNILELEFEDNLIAGIVSFYSIVHFTEDQVKLAFREAFRVLQPGGIFLFTFHIGENTIHLDQFLNKEIDVDFMFFTNDFIWKSLKDSGFAKIEMIAREPYPEVEYQSRRSYVFAIKPVARKSP</sequence>
<dbReference type="HOGENOM" id="CLU_060397_1_1_7"/>
<keyword evidence="2" id="KW-0489">Methyltransferase</keyword>
<dbReference type="GO" id="GO:0008168">
    <property type="term" value="F:methyltransferase activity"/>
    <property type="evidence" value="ECO:0007669"/>
    <property type="project" value="UniProtKB-KW"/>
</dbReference>
<reference evidence="2 3" key="1">
    <citation type="journal article" date="2011" name="J. Bacteriol.">
        <title>Genome sequence of the mercury-methylating and pleomorphic Desulfovibrio africanus Strain Walvis Bay.</title>
        <authorList>
            <person name="Brown S.D."/>
            <person name="Wall J.D."/>
            <person name="Kucken A.M."/>
            <person name="Gilmour C.C."/>
            <person name="Podar M."/>
            <person name="Brandt C.C."/>
            <person name="Teshima H."/>
            <person name="Detter J.C."/>
            <person name="Han C.S."/>
            <person name="Land M.L."/>
            <person name="Lucas S."/>
            <person name="Han J."/>
            <person name="Pennacchio L."/>
            <person name="Nolan M."/>
            <person name="Pitluck S."/>
            <person name="Woyke T."/>
            <person name="Goodwin L."/>
            <person name="Palumbo A.V."/>
            <person name="Elias D.A."/>
        </authorList>
    </citation>
    <scope>NUCLEOTIDE SEQUENCE [LARGE SCALE GENOMIC DNA]</scope>
    <source>
        <strain evidence="2 3">Walvis Bay</strain>
    </source>
</reference>
<dbReference type="GO" id="GO:0032259">
    <property type="term" value="P:methylation"/>
    <property type="evidence" value="ECO:0007669"/>
    <property type="project" value="UniProtKB-KW"/>
</dbReference>
<dbReference type="EMBL" id="CP003221">
    <property type="protein sequence ID" value="EGJ50994.1"/>
    <property type="molecule type" value="Genomic_DNA"/>
</dbReference>
<dbReference type="InterPro" id="IPR029063">
    <property type="entry name" value="SAM-dependent_MTases_sf"/>
</dbReference>
<dbReference type="AlphaFoldDB" id="F3Z0I4"/>
<dbReference type="eggNOG" id="COG2226">
    <property type="taxonomic scope" value="Bacteria"/>
</dbReference>
<protein>
    <submittedName>
        <fullName evidence="2">Methyltransferase type 11</fullName>
    </submittedName>
</protein>
<evidence type="ECO:0000259" key="1">
    <source>
        <dbReference type="Pfam" id="PF13649"/>
    </source>
</evidence>
<dbReference type="Gene3D" id="3.40.50.150">
    <property type="entry name" value="Vaccinia Virus protein VP39"/>
    <property type="match status" value="1"/>
</dbReference>
<evidence type="ECO:0000313" key="3">
    <source>
        <dbReference type="Proteomes" id="UP000007844"/>
    </source>
</evidence>
<dbReference type="CDD" id="cd02440">
    <property type="entry name" value="AdoMet_MTases"/>
    <property type="match status" value="1"/>
</dbReference>
<name>F3Z0I4_DESAF</name>
<dbReference type="PANTHER" id="PTHR43591">
    <property type="entry name" value="METHYLTRANSFERASE"/>
    <property type="match status" value="1"/>
</dbReference>
<organism evidence="2 3">
    <name type="scientific">Desulfocurvibacter africanus subsp. africanus str. Walvis Bay</name>
    <dbReference type="NCBI Taxonomy" id="690850"/>
    <lineage>
        <taxon>Bacteria</taxon>
        <taxon>Pseudomonadati</taxon>
        <taxon>Thermodesulfobacteriota</taxon>
        <taxon>Desulfovibrionia</taxon>
        <taxon>Desulfovibrionales</taxon>
        <taxon>Desulfovibrionaceae</taxon>
        <taxon>Desulfocurvibacter</taxon>
    </lineage>
</organism>
<dbReference type="Pfam" id="PF13649">
    <property type="entry name" value="Methyltransf_25"/>
    <property type="match status" value="1"/>
</dbReference>